<reference evidence="2" key="1">
    <citation type="submission" date="2020-11" db="EMBL/GenBank/DDBJ databases">
        <authorList>
            <person name="Tran Van P."/>
        </authorList>
    </citation>
    <scope>NUCLEOTIDE SEQUENCE</scope>
</reference>
<gene>
    <name evidence="2" type="ORF">ONB1V03_LOCUS20755</name>
    <name evidence="1" type="ORF">ONB1V03_LOCUS5869</name>
</gene>
<dbReference type="AlphaFoldDB" id="A0A7R9QZK5"/>
<protein>
    <submittedName>
        <fullName evidence="2">Uncharacterized protein</fullName>
    </submittedName>
</protein>
<dbReference type="EMBL" id="OC917305">
    <property type="protein sequence ID" value="CAD7646705.1"/>
    <property type="molecule type" value="Genomic_DNA"/>
</dbReference>
<evidence type="ECO:0000313" key="1">
    <source>
        <dbReference type="EMBL" id="CAD7646705.1"/>
    </source>
</evidence>
<dbReference type="Proteomes" id="UP000728032">
    <property type="component" value="Unassembled WGS sequence"/>
</dbReference>
<dbReference type="EMBL" id="CAJPVJ010002480">
    <property type="protein sequence ID" value="CAG2166345.1"/>
    <property type="molecule type" value="Genomic_DNA"/>
</dbReference>
<organism evidence="2">
    <name type="scientific">Oppiella nova</name>
    <dbReference type="NCBI Taxonomy" id="334625"/>
    <lineage>
        <taxon>Eukaryota</taxon>
        <taxon>Metazoa</taxon>
        <taxon>Ecdysozoa</taxon>
        <taxon>Arthropoda</taxon>
        <taxon>Chelicerata</taxon>
        <taxon>Arachnida</taxon>
        <taxon>Acari</taxon>
        <taxon>Acariformes</taxon>
        <taxon>Sarcoptiformes</taxon>
        <taxon>Oribatida</taxon>
        <taxon>Brachypylina</taxon>
        <taxon>Oppioidea</taxon>
        <taxon>Oppiidae</taxon>
        <taxon>Oppiella</taxon>
    </lineage>
</organism>
<accession>A0A7R9QZK5</accession>
<keyword evidence="3" id="KW-1185">Reference proteome</keyword>
<evidence type="ECO:0000313" key="3">
    <source>
        <dbReference type="Proteomes" id="UP000728032"/>
    </source>
</evidence>
<proteinExistence type="predicted"/>
<dbReference type="EMBL" id="CAJPVJ010036784">
    <property type="protein sequence ID" value="CAG2181334.1"/>
    <property type="molecule type" value="Genomic_DNA"/>
</dbReference>
<feature type="non-terminal residue" evidence="2">
    <location>
        <position position="69"/>
    </location>
</feature>
<name>A0A7R9QZK5_9ACAR</name>
<evidence type="ECO:0000313" key="2">
    <source>
        <dbReference type="EMBL" id="CAD7664197.1"/>
    </source>
</evidence>
<sequence length="69" mass="7811">MNERKKKVSTKTASQLISELGEDHEKLKDTKLYKLFAAHIVNNPKMTLSEVLAMADAENSSSDEEEEEE</sequence>
<dbReference type="EMBL" id="OC951609">
    <property type="protein sequence ID" value="CAD7664197.1"/>
    <property type="molecule type" value="Genomic_DNA"/>
</dbReference>